<dbReference type="EnsemblPlants" id="OPUNC07G18790.1">
    <property type="protein sequence ID" value="OPUNC07G18790.1"/>
    <property type="gene ID" value="OPUNC07G18790"/>
</dbReference>
<feature type="compositionally biased region" description="Basic and acidic residues" evidence="1">
    <location>
        <begin position="297"/>
        <end position="318"/>
    </location>
</feature>
<dbReference type="OMA" id="AGQCART"/>
<dbReference type="Gramene" id="OPUNC07G18790.1">
    <property type="protein sequence ID" value="OPUNC07G18790.1"/>
    <property type="gene ID" value="OPUNC07G18790"/>
</dbReference>
<feature type="compositionally biased region" description="Basic and acidic residues" evidence="1">
    <location>
        <begin position="152"/>
        <end position="170"/>
    </location>
</feature>
<reference evidence="2" key="2">
    <citation type="submission" date="2018-05" db="EMBL/GenBank/DDBJ databases">
        <title>OpunRS2 (Oryza punctata Reference Sequence Version 2).</title>
        <authorList>
            <person name="Zhang J."/>
            <person name="Kudrna D."/>
            <person name="Lee S."/>
            <person name="Talag J."/>
            <person name="Welchert J."/>
            <person name="Wing R.A."/>
        </authorList>
    </citation>
    <scope>NUCLEOTIDE SEQUENCE [LARGE SCALE GENOMIC DNA]</scope>
</reference>
<protein>
    <submittedName>
        <fullName evidence="2">Uncharacterized protein</fullName>
    </submittedName>
</protein>
<organism evidence="2">
    <name type="scientific">Oryza punctata</name>
    <name type="common">Red rice</name>
    <dbReference type="NCBI Taxonomy" id="4537"/>
    <lineage>
        <taxon>Eukaryota</taxon>
        <taxon>Viridiplantae</taxon>
        <taxon>Streptophyta</taxon>
        <taxon>Embryophyta</taxon>
        <taxon>Tracheophyta</taxon>
        <taxon>Spermatophyta</taxon>
        <taxon>Magnoliopsida</taxon>
        <taxon>Liliopsida</taxon>
        <taxon>Poales</taxon>
        <taxon>Poaceae</taxon>
        <taxon>BOP clade</taxon>
        <taxon>Oryzoideae</taxon>
        <taxon>Oryzeae</taxon>
        <taxon>Oryzinae</taxon>
        <taxon>Oryza</taxon>
    </lineage>
</organism>
<evidence type="ECO:0000313" key="2">
    <source>
        <dbReference type="EnsemblPlants" id="OPUNC07G18790.1"/>
    </source>
</evidence>
<evidence type="ECO:0000256" key="1">
    <source>
        <dbReference type="SAM" id="MobiDB-lite"/>
    </source>
</evidence>
<reference evidence="2" key="1">
    <citation type="submission" date="2015-04" db="UniProtKB">
        <authorList>
            <consortium name="EnsemblPlants"/>
        </authorList>
    </citation>
    <scope>IDENTIFICATION</scope>
</reference>
<accession>A0A0E0LMM5</accession>
<keyword evidence="3" id="KW-1185">Reference proteome</keyword>
<feature type="compositionally biased region" description="Basic and acidic residues" evidence="1">
    <location>
        <begin position="179"/>
        <end position="190"/>
    </location>
</feature>
<evidence type="ECO:0000313" key="3">
    <source>
        <dbReference type="Proteomes" id="UP000026962"/>
    </source>
</evidence>
<feature type="compositionally biased region" description="Basic and acidic residues" evidence="1">
    <location>
        <begin position="246"/>
        <end position="258"/>
    </location>
</feature>
<sequence>MATPPPPPCKVIRIKLAGAARAEEDAGKQEERLPMDHPLSTSTTTKRHPEGEESSGAASEPEPEPERVTPTGTTRPASRAASCVKEEALASSSHAGGRHGGSSATPRAIKKCKNGEGRQEKDAKNAQESAGMRSPPVPSTRATIPAAPASCTKKEAPVRAHPAVRDDDATSPRVIKNCKNGEGRQEKDAESAQESARTRSPPVPSTRATTPAPPPPPSRTKKETPVRADAAVRDDDATPPRAIKKCKSDERRQEKDGESAGQCARTSSPRVQPSPTPSPAPAARPDPNAAENSLRAAIERARPHMRRDVARQREAERREIANMVRTVEFNDPYISPEDVLKP</sequence>
<name>A0A0E0LMM5_ORYPU</name>
<feature type="compositionally biased region" description="Basic and acidic residues" evidence="1">
    <location>
        <begin position="21"/>
        <end position="35"/>
    </location>
</feature>
<dbReference type="STRING" id="4537.A0A0E0LMM5"/>
<dbReference type="HOGENOM" id="CLU_835161_0_0_1"/>
<feature type="compositionally biased region" description="Pro residues" evidence="1">
    <location>
        <begin position="272"/>
        <end position="284"/>
    </location>
</feature>
<feature type="compositionally biased region" description="Basic and acidic residues" evidence="1">
    <location>
        <begin position="113"/>
        <end position="125"/>
    </location>
</feature>
<feature type="compositionally biased region" description="Basic and acidic residues" evidence="1">
    <location>
        <begin position="220"/>
        <end position="238"/>
    </location>
</feature>
<dbReference type="eggNOG" id="ENOG502R3DM">
    <property type="taxonomic scope" value="Eukaryota"/>
</dbReference>
<feature type="region of interest" description="Disordered" evidence="1">
    <location>
        <begin position="1"/>
        <end position="318"/>
    </location>
</feature>
<proteinExistence type="predicted"/>
<dbReference type="Proteomes" id="UP000026962">
    <property type="component" value="Chromosome 7"/>
</dbReference>
<dbReference type="AlphaFoldDB" id="A0A0E0LMM5"/>